<dbReference type="Pfam" id="PF00535">
    <property type="entry name" value="Glycos_transf_2"/>
    <property type="match status" value="1"/>
</dbReference>
<dbReference type="InterPro" id="IPR001173">
    <property type="entry name" value="Glyco_trans_2-like"/>
</dbReference>
<dbReference type="Proteomes" id="UP000095447">
    <property type="component" value="Unassembled WGS sequence"/>
</dbReference>
<evidence type="ECO:0000313" key="5">
    <source>
        <dbReference type="Proteomes" id="UP000095447"/>
    </source>
</evidence>
<dbReference type="InterPro" id="IPR029044">
    <property type="entry name" value="Nucleotide-diphossugar_trans"/>
</dbReference>
<protein>
    <submittedName>
        <fullName evidence="4">Hyaluronan synthase</fullName>
        <ecNumber evidence="4">2.4.1.212</ecNumber>
    </submittedName>
</protein>
<dbReference type="Gene3D" id="3.90.550.10">
    <property type="entry name" value="Spore Coat Polysaccharide Biosynthesis Protein SpsA, Chain A"/>
    <property type="match status" value="1"/>
</dbReference>
<evidence type="ECO:0000259" key="3">
    <source>
        <dbReference type="Pfam" id="PF00535"/>
    </source>
</evidence>
<dbReference type="PANTHER" id="PTHR22916:SF51">
    <property type="entry name" value="GLYCOSYLTRANSFERASE EPSH-RELATED"/>
    <property type="match status" value="1"/>
</dbReference>
<dbReference type="GO" id="GO:0050501">
    <property type="term" value="F:hyaluronan synthase activity"/>
    <property type="evidence" value="ECO:0007669"/>
    <property type="project" value="UniProtKB-EC"/>
</dbReference>
<sequence length="324" mass="37572">MPTISVIIPAYNVEKYLDKCMNSVLNQSFTDFEVLLIDDGAKDSTVQLCDKYAEKDTRVKTYHKKNGGLSDARNYGLERISGKYVTFIDSDDYIDDNYLKYMYDLILKENAQICMVQGQLLLENEEPHKFPINVEKCVSTEEAIRMMLLRKEATHTSWGKLYDVSLWENIRFPKGQNYEDYATTYHVFSKATRVVYSDAKLYYYIQRLGSIMHDACSIKTLSVLDVADNVSEYLLTKWPESSDEILDLQAHTYLKNLQQILNSGNKAFLEYQNRIILFIKDNRHKLLTSNRVPLNDKVKIVSLMLGKGVFLKVYNFCDGNRKVN</sequence>
<accession>A0A173Z502</accession>
<organism evidence="4 5">
    <name type="scientific">Blautia obeum</name>
    <dbReference type="NCBI Taxonomy" id="40520"/>
    <lineage>
        <taxon>Bacteria</taxon>
        <taxon>Bacillati</taxon>
        <taxon>Bacillota</taxon>
        <taxon>Clostridia</taxon>
        <taxon>Lachnospirales</taxon>
        <taxon>Lachnospiraceae</taxon>
        <taxon>Blautia</taxon>
    </lineage>
</organism>
<gene>
    <name evidence="4" type="primary">hyaD_2</name>
    <name evidence="4" type="ORF">ERS852395_01111</name>
</gene>
<dbReference type="CDD" id="cd00761">
    <property type="entry name" value="Glyco_tranf_GTA_type"/>
    <property type="match status" value="1"/>
</dbReference>
<evidence type="ECO:0000313" key="4">
    <source>
        <dbReference type="EMBL" id="CUN70863.1"/>
    </source>
</evidence>
<evidence type="ECO:0000256" key="1">
    <source>
        <dbReference type="ARBA" id="ARBA00022676"/>
    </source>
</evidence>
<dbReference type="AlphaFoldDB" id="A0A173Z502"/>
<dbReference type="EC" id="2.4.1.212" evidence="4"/>
<reference evidence="4 5" key="1">
    <citation type="submission" date="2015-09" db="EMBL/GenBank/DDBJ databases">
        <authorList>
            <consortium name="Pathogen Informatics"/>
        </authorList>
    </citation>
    <scope>NUCLEOTIDE SEQUENCE [LARGE SCALE GENOMIC DNA]</scope>
    <source>
        <strain evidence="4 5">2789STDY5608838</strain>
    </source>
</reference>
<dbReference type="EMBL" id="CYZA01000004">
    <property type="protein sequence ID" value="CUN70863.1"/>
    <property type="molecule type" value="Genomic_DNA"/>
</dbReference>
<dbReference type="SUPFAM" id="SSF53448">
    <property type="entry name" value="Nucleotide-diphospho-sugar transferases"/>
    <property type="match status" value="1"/>
</dbReference>
<name>A0A173Z502_9FIRM</name>
<keyword evidence="1 4" id="KW-0328">Glycosyltransferase</keyword>
<keyword evidence="2 4" id="KW-0808">Transferase</keyword>
<dbReference type="RefSeq" id="WP_055052969.1">
    <property type="nucleotide sequence ID" value="NZ_CYZA01000004.1"/>
</dbReference>
<feature type="domain" description="Glycosyltransferase 2-like" evidence="3">
    <location>
        <begin position="5"/>
        <end position="117"/>
    </location>
</feature>
<proteinExistence type="predicted"/>
<evidence type="ECO:0000256" key="2">
    <source>
        <dbReference type="ARBA" id="ARBA00022679"/>
    </source>
</evidence>
<dbReference type="PANTHER" id="PTHR22916">
    <property type="entry name" value="GLYCOSYLTRANSFERASE"/>
    <property type="match status" value="1"/>
</dbReference>